<proteinExistence type="inferred from homology"/>
<dbReference type="Gene3D" id="3.30.420.10">
    <property type="entry name" value="Ribonuclease H-like superfamily/Ribonuclease H"/>
    <property type="match status" value="1"/>
</dbReference>
<feature type="active site" evidence="13">
    <location>
        <position position="67"/>
    </location>
</feature>
<dbReference type="RefSeq" id="WP_284218420.1">
    <property type="nucleotide sequence ID" value="NZ_BSOT01000007.1"/>
</dbReference>
<evidence type="ECO:0000256" key="9">
    <source>
        <dbReference type="ARBA" id="ARBA00023125"/>
    </source>
</evidence>
<keyword evidence="6 13" id="KW-0227">DNA damage</keyword>
<comment type="cofactor">
    <cofactor evidence="13">
        <name>Mg(2+)</name>
        <dbReference type="ChEBI" id="CHEBI:18420"/>
    </cofactor>
    <text evidence="13">Binds 2 Mg(2+) ion per subunit.</text>
</comment>
<evidence type="ECO:0000256" key="14">
    <source>
        <dbReference type="NCBIfam" id="TIGR00228"/>
    </source>
</evidence>
<organism evidence="15 16">
    <name type="scientific">Agaribacter marinus</name>
    <dbReference type="NCBI Taxonomy" id="1431249"/>
    <lineage>
        <taxon>Bacteria</taxon>
        <taxon>Pseudomonadati</taxon>
        <taxon>Pseudomonadota</taxon>
        <taxon>Gammaproteobacteria</taxon>
        <taxon>Alteromonadales</taxon>
        <taxon>Alteromonadaceae</taxon>
        <taxon>Agaribacter</taxon>
    </lineage>
</organism>
<evidence type="ECO:0000256" key="13">
    <source>
        <dbReference type="HAMAP-Rule" id="MF_00034"/>
    </source>
</evidence>
<dbReference type="GO" id="GO:0048476">
    <property type="term" value="C:Holliday junction resolvase complex"/>
    <property type="evidence" value="ECO:0007669"/>
    <property type="project" value="UniProtKB-UniRule"/>
</dbReference>
<name>A0AA37WII6_9ALTE</name>
<keyword evidence="8 13" id="KW-0460">Magnesium</keyword>
<comment type="catalytic activity">
    <reaction evidence="12 13">
        <text>Endonucleolytic cleavage at a junction such as a reciprocal single-stranded crossover between two homologous DNA duplexes (Holliday junction).</text>
        <dbReference type="EC" id="3.1.21.10"/>
    </reaction>
</comment>
<dbReference type="InterPro" id="IPR020563">
    <property type="entry name" value="X-over_junc_endoDNase_Mg_BS"/>
</dbReference>
<dbReference type="AlphaFoldDB" id="A0AA37WII6"/>
<dbReference type="PANTHER" id="PTHR30194:SF3">
    <property type="entry name" value="CROSSOVER JUNCTION ENDODEOXYRIBONUCLEASE RUVC"/>
    <property type="match status" value="1"/>
</dbReference>
<dbReference type="GO" id="GO:0008821">
    <property type="term" value="F:crossover junction DNA endonuclease activity"/>
    <property type="evidence" value="ECO:0007669"/>
    <property type="project" value="UniProtKB-UniRule"/>
</dbReference>
<dbReference type="CDD" id="cd16962">
    <property type="entry name" value="RuvC"/>
    <property type="match status" value="1"/>
</dbReference>
<dbReference type="Proteomes" id="UP001156601">
    <property type="component" value="Unassembled WGS sequence"/>
</dbReference>
<sequence>MSIILGIDPGSRVTGYGIIKVVGNKTEYLGSGCIRVVDDVLANRLHNVFTGVSEIIRQFAPNQFAIEQVFMAKNPDSALKLGQARGAAIVAATSANMPVFEYSARQIKQSVVGKGNADKTQVQHMVTHILKLNKTPQADAADALAVALCHLHTEQSMIRLSGQAKKTVRGRLR</sequence>
<dbReference type="PROSITE" id="PS01321">
    <property type="entry name" value="RUVC"/>
    <property type="match status" value="1"/>
</dbReference>
<evidence type="ECO:0000256" key="3">
    <source>
        <dbReference type="ARBA" id="ARBA00022722"/>
    </source>
</evidence>
<comment type="subcellular location">
    <subcellularLocation>
        <location evidence="13">Cytoplasm</location>
    </subcellularLocation>
</comment>
<evidence type="ECO:0000313" key="16">
    <source>
        <dbReference type="Proteomes" id="UP001156601"/>
    </source>
</evidence>
<reference evidence="15" key="2">
    <citation type="submission" date="2023-01" db="EMBL/GenBank/DDBJ databases">
        <title>Draft genome sequence of Agaribacter marinus strain NBRC 110023.</title>
        <authorList>
            <person name="Sun Q."/>
            <person name="Mori K."/>
        </authorList>
    </citation>
    <scope>NUCLEOTIDE SEQUENCE</scope>
    <source>
        <strain evidence="15">NBRC 110023</strain>
    </source>
</reference>
<protein>
    <recommendedName>
        <fullName evidence="13 14">Crossover junction endodeoxyribonuclease RuvC</fullName>
        <ecNumber evidence="13 14">3.1.21.10</ecNumber>
    </recommendedName>
    <alternativeName>
        <fullName evidence="13">Holliday junction nuclease RuvC</fullName>
    </alternativeName>
    <alternativeName>
        <fullName evidence="13">Holliday junction resolvase RuvC</fullName>
    </alternativeName>
</protein>
<keyword evidence="5 13" id="KW-0255">Endonuclease</keyword>
<dbReference type="GO" id="GO:0006281">
    <property type="term" value="P:DNA repair"/>
    <property type="evidence" value="ECO:0007669"/>
    <property type="project" value="UniProtKB-UniRule"/>
</dbReference>
<keyword evidence="7 13" id="KW-0378">Hydrolase</keyword>
<evidence type="ECO:0000256" key="10">
    <source>
        <dbReference type="ARBA" id="ARBA00023172"/>
    </source>
</evidence>
<evidence type="ECO:0000256" key="12">
    <source>
        <dbReference type="ARBA" id="ARBA00029354"/>
    </source>
</evidence>
<evidence type="ECO:0000256" key="2">
    <source>
        <dbReference type="ARBA" id="ARBA00022490"/>
    </source>
</evidence>
<feature type="binding site" evidence="13">
    <location>
        <position position="67"/>
    </location>
    <ligand>
        <name>Mg(2+)</name>
        <dbReference type="ChEBI" id="CHEBI:18420"/>
        <label>2</label>
    </ligand>
</feature>
<dbReference type="GO" id="GO:0000287">
    <property type="term" value="F:magnesium ion binding"/>
    <property type="evidence" value="ECO:0007669"/>
    <property type="project" value="UniProtKB-UniRule"/>
</dbReference>
<feature type="active site" evidence="13">
    <location>
        <position position="139"/>
    </location>
</feature>
<dbReference type="PRINTS" id="PR00696">
    <property type="entry name" value="RSOLVASERUVC"/>
</dbReference>
<evidence type="ECO:0000256" key="4">
    <source>
        <dbReference type="ARBA" id="ARBA00022723"/>
    </source>
</evidence>
<comment type="similarity">
    <text evidence="1 13">Belongs to the RuvC family.</text>
</comment>
<dbReference type="FunFam" id="3.30.420.10:FF:000002">
    <property type="entry name" value="Crossover junction endodeoxyribonuclease RuvC"/>
    <property type="match status" value="1"/>
</dbReference>
<evidence type="ECO:0000256" key="8">
    <source>
        <dbReference type="ARBA" id="ARBA00022842"/>
    </source>
</evidence>
<dbReference type="GO" id="GO:0005737">
    <property type="term" value="C:cytoplasm"/>
    <property type="evidence" value="ECO:0007669"/>
    <property type="project" value="UniProtKB-SubCell"/>
</dbReference>
<evidence type="ECO:0000313" key="15">
    <source>
        <dbReference type="EMBL" id="GLR72061.1"/>
    </source>
</evidence>
<dbReference type="InterPro" id="IPR012337">
    <property type="entry name" value="RNaseH-like_sf"/>
</dbReference>
<dbReference type="Pfam" id="PF02075">
    <property type="entry name" value="RuvC"/>
    <property type="match status" value="1"/>
</dbReference>
<dbReference type="InterPro" id="IPR036397">
    <property type="entry name" value="RNaseH_sf"/>
</dbReference>
<dbReference type="NCBIfam" id="TIGR00228">
    <property type="entry name" value="ruvC"/>
    <property type="match status" value="1"/>
</dbReference>
<dbReference type="PANTHER" id="PTHR30194">
    <property type="entry name" value="CROSSOVER JUNCTION ENDODEOXYRIBONUCLEASE RUVC"/>
    <property type="match status" value="1"/>
</dbReference>
<dbReference type="HAMAP" id="MF_00034">
    <property type="entry name" value="RuvC"/>
    <property type="match status" value="1"/>
</dbReference>
<dbReference type="NCBIfam" id="NF000711">
    <property type="entry name" value="PRK00039.2-1"/>
    <property type="match status" value="1"/>
</dbReference>
<accession>A0AA37WII6</accession>
<feature type="active site" evidence="13">
    <location>
        <position position="8"/>
    </location>
</feature>
<dbReference type="EC" id="3.1.21.10" evidence="13 14"/>
<dbReference type="InterPro" id="IPR002176">
    <property type="entry name" value="X-over_junc_endoDNase_RuvC"/>
</dbReference>
<reference evidence="15" key="1">
    <citation type="journal article" date="2014" name="Int. J. Syst. Evol. Microbiol.">
        <title>Complete genome sequence of Corynebacterium casei LMG S-19264T (=DSM 44701T), isolated from a smear-ripened cheese.</title>
        <authorList>
            <consortium name="US DOE Joint Genome Institute (JGI-PGF)"/>
            <person name="Walter F."/>
            <person name="Albersmeier A."/>
            <person name="Kalinowski J."/>
            <person name="Ruckert C."/>
        </authorList>
    </citation>
    <scope>NUCLEOTIDE SEQUENCE</scope>
    <source>
        <strain evidence="15">NBRC 110023</strain>
    </source>
</reference>
<gene>
    <name evidence="13 15" type="primary">ruvC</name>
    <name evidence="15" type="ORF">GCM10007852_29690</name>
</gene>
<dbReference type="GO" id="GO:0003677">
    <property type="term" value="F:DNA binding"/>
    <property type="evidence" value="ECO:0007669"/>
    <property type="project" value="UniProtKB-KW"/>
</dbReference>
<dbReference type="SUPFAM" id="SSF53098">
    <property type="entry name" value="Ribonuclease H-like"/>
    <property type="match status" value="1"/>
</dbReference>
<dbReference type="EMBL" id="BSOT01000007">
    <property type="protein sequence ID" value="GLR72061.1"/>
    <property type="molecule type" value="Genomic_DNA"/>
</dbReference>
<keyword evidence="9 13" id="KW-0238">DNA-binding</keyword>
<keyword evidence="4 13" id="KW-0479">Metal-binding</keyword>
<feature type="binding site" evidence="13">
    <location>
        <position position="8"/>
    </location>
    <ligand>
        <name>Mg(2+)</name>
        <dbReference type="ChEBI" id="CHEBI:18420"/>
        <label>1</label>
    </ligand>
</feature>
<keyword evidence="2 13" id="KW-0963">Cytoplasm</keyword>
<comment type="caution">
    <text evidence="15">The sequence shown here is derived from an EMBL/GenBank/DDBJ whole genome shotgun (WGS) entry which is preliminary data.</text>
</comment>
<evidence type="ECO:0000256" key="11">
    <source>
        <dbReference type="ARBA" id="ARBA00023204"/>
    </source>
</evidence>
<evidence type="ECO:0000256" key="7">
    <source>
        <dbReference type="ARBA" id="ARBA00022801"/>
    </source>
</evidence>
<dbReference type="GO" id="GO:0006310">
    <property type="term" value="P:DNA recombination"/>
    <property type="evidence" value="ECO:0007669"/>
    <property type="project" value="UniProtKB-UniRule"/>
</dbReference>
<keyword evidence="3 13" id="KW-0540">Nuclease</keyword>
<comment type="subunit">
    <text evidence="13">Homodimer which binds Holliday junction (HJ) DNA. The HJ becomes 2-fold symmetrical on binding to RuvC with unstacked arms; it has a different conformation from HJ DNA in complex with RuvA. In the full resolvosome a probable DNA-RuvA(4)-RuvB(12)-RuvC(2) complex forms which resolves the HJ.</text>
</comment>
<evidence type="ECO:0000256" key="5">
    <source>
        <dbReference type="ARBA" id="ARBA00022759"/>
    </source>
</evidence>
<comment type="function">
    <text evidence="13">The RuvA-RuvB-RuvC complex processes Holliday junction (HJ) DNA during genetic recombination and DNA repair. Endonuclease that resolves HJ intermediates. Cleaves cruciform DNA by making single-stranded nicks across the HJ at symmetrical positions within the homologous arms, yielding a 5'-phosphate and a 3'-hydroxyl group; requires a central core of homology in the junction. The consensus cleavage sequence is 5'-(A/T)TT(C/G)-3'. Cleavage occurs on the 3'-side of the TT dinucleotide at the point of strand exchange. HJ branch migration catalyzed by RuvA-RuvB allows RuvC to scan DNA until it finds its consensus sequence, where it cleaves and resolves the cruciform DNA.</text>
</comment>
<keyword evidence="11 13" id="KW-0234">DNA repair</keyword>
<keyword evidence="10 13" id="KW-0233">DNA recombination</keyword>
<keyword evidence="16" id="KW-1185">Reference proteome</keyword>
<evidence type="ECO:0000256" key="1">
    <source>
        <dbReference type="ARBA" id="ARBA00009518"/>
    </source>
</evidence>
<feature type="binding site" evidence="13">
    <location>
        <position position="139"/>
    </location>
    <ligand>
        <name>Mg(2+)</name>
        <dbReference type="ChEBI" id="CHEBI:18420"/>
        <label>1</label>
    </ligand>
</feature>
<evidence type="ECO:0000256" key="6">
    <source>
        <dbReference type="ARBA" id="ARBA00022763"/>
    </source>
</evidence>